<dbReference type="eggNOG" id="ENOG5032S41">
    <property type="taxonomic scope" value="Bacteria"/>
</dbReference>
<dbReference type="EMBL" id="CP000828">
    <property type="protein sequence ID" value="ABW29374.1"/>
    <property type="molecule type" value="Genomic_DNA"/>
</dbReference>
<feature type="domain" description="DUF7734" evidence="1">
    <location>
        <begin position="5"/>
        <end position="91"/>
    </location>
</feature>
<dbReference type="Proteomes" id="UP000000268">
    <property type="component" value="Chromosome"/>
</dbReference>
<dbReference type="Pfam" id="PF24869">
    <property type="entry name" value="DUF7734"/>
    <property type="match status" value="1"/>
</dbReference>
<name>B0CEX7_ACAM1</name>
<dbReference type="KEGG" id="amr:AM1_4395"/>
<evidence type="ECO:0000259" key="1">
    <source>
        <dbReference type="Pfam" id="PF24869"/>
    </source>
</evidence>
<dbReference type="STRING" id="329726.AM1_4395"/>
<accession>B0CEX7</accession>
<organism evidence="2 3">
    <name type="scientific">Acaryochloris marina (strain MBIC 11017)</name>
    <dbReference type="NCBI Taxonomy" id="329726"/>
    <lineage>
        <taxon>Bacteria</taxon>
        <taxon>Bacillati</taxon>
        <taxon>Cyanobacteriota</taxon>
        <taxon>Cyanophyceae</taxon>
        <taxon>Acaryochloridales</taxon>
        <taxon>Acaryochloridaceae</taxon>
        <taxon>Acaryochloris</taxon>
    </lineage>
</organism>
<dbReference type="InterPro" id="IPR056636">
    <property type="entry name" value="DUF7734"/>
</dbReference>
<sequence length="97" mass="11008">MTIGDRLEQYTLQYPQEVLIVKAEVAGEPDEIAIFRGFSSSLMRPTAFDIDIPILPEDANILSIDRLQGPYDPANPQYLQQDLSWEDFLTHLTELGL</sequence>
<protein>
    <recommendedName>
        <fullName evidence="1">DUF7734 domain-containing protein</fullName>
    </recommendedName>
</protein>
<proteinExistence type="predicted"/>
<gene>
    <name evidence="2" type="ordered locus">AM1_4395</name>
</gene>
<evidence type="ECO:0000313" key="2">
    <source>
        <dbReference type="EMBL" id="ABW29374.1"/>
    </source>
</evidence>
<evidence type="ECO:0000313" key="3">
    <source>
        <dbReference type="Proteomes" id="UP000000268"/>
    </source>
</evidence>
<dbReference type="PANTHER" id="PTHR36729:SF2">
    <property type="entry name" value="EXPRESSED PROTEIN"/>
    <property type="match status" value="1"/>
</dbReference>
<dbReference type="PANTHER" id="PTHR36729">
    <property type="entry name" value="EXPRESSED PROTEIN"/>
    <property type="match status" value="1"/>
</dbReference>
<keyword evidence="3" id="KW-1185">Reference proteome</keyword>
<dbReference type="RefSeq" id="WP_012164699.1">
    <property type="nucleotide sequence ID" value="NC_009925.1"/>
</dbReference>
<dbReference type="AlphaFoldDB" id="B0CEX7"/>
<dbReference type="OrthoDB" id="463229at2"/>
<reference evidence="2 3" key="1">
    <citation type="journal article" date="2008" name="Proc. Natl. Acad. Sci. U.S.A.">
        <title>Niche adaptation and genome expansion in the chlorophyll d-producing cyanobacterium Acaryochloris marina.</title>
        <authorList>
            <person name="Swingley W.D."/>
            <person name="Chen M."/>
            <person name="Cheung P.C."/>
            <person name="Conrad A.L."/>
            <person name="Dejesa L.C."/>
            <person name="Hao J."/>
            <person name="Honchak B.M."/>
            <person name="Karbach L.E."/>
            <person name="Kurdoglu A."/>
            <person name="Lahiri S."/>
            <person name="Mastrian S.D."/>
            <person name="Miyashita H."/>
            <person name="Page L."/>
            <person name="Ramakrishna P."/>
            <person name="Satoh S."/>
            <person name="Sattley W.M."/>
            <person name="Shimada Y."/>
            <person name="Taylor H.L."/>
            <person name="Tomo T."/>
            <person name="Tsuchiya T."/>
            <person name="Wang Z.T."/>
            <person name="Raymond J."/>
            <person name="Mimuro M."/>
            <person name="Blankenship R.E."/>
            <person name="Touchman J.W."/>
        </authorList>
    </citation>
    <scope>NUCLEOTIDE SEQUENCE [LARGE SCALE GENOMIC DNA]</scope>
    <source>
        <strain evidence="3">MBIC 11017</strain>
    </source>
</reference>
<dbReference type="HOGENOM" id="CLU_172539_1_0_3"/>